<sequence>MATLRMPPLERCCPRESCVTKAPRLGAVTGRRDAPSSRTAAHHFPAAKESHRQMQQNAGGDHEVRPVQYSAQNASSSRRMRMPPRSVTDILADPTSNNLKTSFGHRGSASQWASFMQSIDGIFRV</sequence>
<dbReference type="RefSeq" id="XP_040762087.1">
    <property type="nucleotide sequence ID" value="XM_040909381.1"/>
</dbReference>
<dbReference type="AlphaFoldDB" id="A0A165D8R1"/>
<feature type="region of interest" description="Disordered" evidence="1">
    <location>
        <begin position="88"/>
        <end position="107"/>
    </location>
</feature>
<gene>
    <name evidence="2" type="ORF">LAESUDRAFT_728180</name>
</gene>
<protein>
    <submittedName>
        <fullName evidence="2">Uncharacterized protein</fullName>
    </submittedName>
</protein>
<name>A0A165D8R1_9APHY</name>
<dbReference type="InParanoid" id="A0A165D8R1"/>
<dbReference type="GeneID" id="63826410"/>
<evidence type="ECO:0000313" key="3">
    <source>
        <dbReference type="Proteomes" id="UP000076871"/>
    </source>
</evidence>
<dbReference type="Proteomes" id="UP000076871">
    <property type="component" value="Unassembled WGS sequence"/>
</dbReference>
<keyword evidence="3" id="KW-1185">Reference proteome</keyword>
<organism evidence="2 3">
    <name type="scientific">Laetiporus sulphureus 93-53</name>
    <dbReference type="NCBI Taxonomy" id="1314785"/>
    <lineage>
        <taxon>Eukaryota</taxon>
        <taxon>Fungi</taxon>
        <taxon>Dikarya</taxon>
        <taxon>Basidiomycota</taxon>
        <taxon>Agaricomycotina</taxon>
        <taxon>Agaricomycetes</taxon>
        <taxon>Polyporales</taxon>
        <taxon>Laetiporus</taxon>
    </lineage>
</organism>
<evidence type="ECO:0000256" key="1">
    <source>
        <dbReference type="SAM" id="MobiDB-lite"/>
    </source>
</evidence>
<evidence type="ECO:0000313" key="2">
    <source>
        <dbReference type="EMBL" id="KZT04347.1"/>
    </source>
</evidence>
<accession>A0A165D8R1</accession>
<proteinExistence type="predicted"/>
<dbReference type="EMBL" id="KV427637">
    <property type="protein sequence ID" value="KZT04347.1"/>
    <property type="molecule type" value="Genomic_DNA"/>
</dbReference>
<feature type="region of interest" description="Disordered" evidence="1">
    <location>
        <begin position="24"/>
        <end position="83"/>
    </location>
</feature>
<reference evidence="2 3" key="1">
    <citation type="journal article" date="2016" name="Mol. Biol. Evol.">
        <title>Comparative Genomics of Early-Diverging Mushroom-Forming Fungi Provides Insights into the Origins of Lignocellulose Decay Capabilities.</title>
        <authorList>
            <person name="Nagy L.G."/>
            <person name="Riley R."/>
            <person name="Tritt A."/>
            <person name="Adam C."/>
            <person name="Daum C."/>
            <person name="Floudas D."/>
            <person name="Sun H."/>
            <person name="Yadav J.S."/>
            <person name="Pangilinan J."/>
            <person name="Larsson K.H."/>
            <person name="Matsuura K."/>
            <person name="Barry K."/>
            <person name="Labutti K."/>
            <person name="Kuo R."/>
            <person name="Ohm R.A."/>
            <person name="Bhattacharya S.S."/>
            <person name="Shirouzu T."/>
            <person name="Yoshinaga Y."/>
            <person name="Martin F.M."/>
            <person name="Grigoriev I.V."/>
            <person name="Hibbett D.S."/>
        </authorList>
    </citation>
    <scope>NUCLEOTIDE SEQUENCE [LARGE SCALE GENOMIC DNA]</scope>
    <source>
        <strain evidence="2 3">93-53</strain>
    </source>
</reference>